<evidence type="ECO:0000256" key="4">
    <source>
        <dbReference type="ARBA" id="ARBA00022692"/>
    </source>
</evidence>
<dbReference type="SUPFAM" id="SSF52540">
    <property type="entry name" value="P-loop containing nucleoside triphosphate hydrolases"/>
    <property type="match status" value="1"/>
</dbReference>
<dbReference type="Pfam" id="PF00005">
    <property type="entry name" value="ABC_tran"/>
    <property type="match status" value="1"/>
</dbReference>
<dbReference type="InterPro" id="IPR013525">
    <property type="entry name" value="ABC2_TM"/>
</dbReference>
<feature type="transmembrane region" description="Helical" evidence="9">
    <location>
        <begin position="503"/>
        <end position="523"/>
    </location>
</feature>
<keyword evidence="6" id="KW-0067">ATP-binding</keyword>
<evidence type="ECO:0000256" key="5">
    <source>
        <dbReference type="ARBA" id="ARBA00022741"/>
    </source>
</evidence>
<name>E4X4H8_OIKDI</name>
<dbReference type="InterPro" id="IPR003593">
    <property type="entry name" value="AAA+_ATPase"/>
</dbReference>
<evidence type="ECO:0000256" key="8">
    <source>
        <dbReference type="ARBA" id="ARBA00023136"/>
    </source>
</evidence>
<feature type="transmembrane region" description="Helical" evidence="9">
    <location>
        <begin position="425"/>
        <end position="445"/>
    </location>
</feature>
<dbReference type="PROSITE" id="PS00211">
    <property type="entry name" value="ABC_TRANSPORTER_1"/>
    <property type="match status" value="1"/>
</dbReference>
<evidence type="ECO:0000313" key="11">
    <source>
        <dbReference type="EMBL" id="CBY23968.1"/>
    </source>
</evidence>
<keyword evidence="12" id="KW-1185">Reference proteome</keyword>
<keyword evidence="7 9" id="KW-1133">Transmembrane helix</keyword>
<dbReference type="InterPro" id="IPR027417">
    <property type="entry name" value="P-loop_NTPase"/>
</dbReference>
<keyword evidence="3" id="KW-0813">Transport</keyword>
<evidence type="ECO:0000256" key="2">
    <source>
        <dbReference type="ARBA" id="ARBA00005814"/>
    </source>
</evidence>
<dbReference type="AlphaFoldDB" id="E4X4H8"/>
<feature type="transmembrane region" description="Helical" evidence="9">
    <location>
        <begin position="466"/>
        <end position="491"/>
    </location>
</feature>
<keyword evidence="8 9" id="KW-0472">Membrane</keyword>
<dbReference type="InterPro" id="IPR050352">
    <property type="entry name" value="ABCG_transporters"/>
</dbReference>
<feature type="transmembrane region" description="Helical" evidence="9">
    <location>
        <begin position="641"/>
        <end position="659"/>
    </location>
</feature>
<dbReference type="GO" id="GO:0005524">
    <property type="term" value="F:ATP binding"/>
    <property type="evidence" value="ECO:0007669"/>
    <property type="project" value="UniProtKB-KW"/>
</dbReference>
<dbReference type="PROSITE" id="PS50893">
    <property type="entry name" value="ABC_TRANSPORTER_2"/>
    <property type="match status" value="1"/>
</dbReference>
<dbReference type="Pfam" id="PF01061">
    <property type="entry name" value="ABC2_membrane"/>
    <property type="match status" value="1"/>
</dbReference>
<dbReference type="InParanoid" id="E4X4H8"/>
<evidence type="ECO:0000313" key="12">
    <source>
        <dbReference type="Proteomes" id="UP000001307"/>
    </source>
</evidence>
<organism evidence="11">
    <name type="scientific">Oikopleura dioica</name>
    <name type="common">Tunicate</name>
    <dbReference type="NCBI Taxonomy" id="34765"/>
    <lineage>
        <taxon>Eukaryota</taxon>
        <taxon>Metazoa</taxon>
        <taxon>Chordata</taxon>
        <taxon>Tunicata</taxon>
        <taxon>Appendicularia</taxon>
        <taxon>Copelata</taxon>
        <taxon>Oikopleuridae</taxon>
        <taxon>Oikopleura</taxon>
    </lineage>
</organism>
<accession>E4X4H8</accession>
<evidence type="ECO:0000256" key="1">
    <source>
        <dbReference type="ARBA" id="ARBA00004141"/>
    </source>
</evidence>
<dbReference type="InterPro" id="IPR043926">
    <property type="entry name" value="ABCG_dom"/>
</dbReference>
<feature type="domain" description="ABC transporter" evidence="10">
    <location>
        <begin position="36"/>
        <end position="289"/>
    </location>
</feature>
<gene>
    <name evidence="11" type="ORF">GSOID_T00001305001</name>
</gene>
<evidence type="ECO:0000256" key="9">
    <source>
        <dbReference type="SAM" id="Phobius"/>
    </source>
</evidence>
<proteinExistence type="inferred from homology"/>
<feature type="transmembrane region" description="Helical" evidence="9">
    <location>
        <begin position="535"/>
        <end position="553"/>
    </location>
</feature>
<dbReference type="Proteomes" id="UP000001307">
    <property type="component" value="Unassembled WGS sequence"/>
</dbReference>
<evidence type="ECO:0000259" key="10">
    <source>
        <dbReference type="PROSITE" id="PS50893"/>
    </source>
</evidence>
<dbReference type="SMART" id="SM00382">
    <property type="entry name" value="AAA"/>
    <property type="match status" value="1"/>
</dbReference>
<dbReference type="EMBL" id="FN653024">
    <property type="protein sequence ID" value="CBY23968.1"/>
    <property type="molecule type" value="Genomic_DNA"/>
</dbReference>
<sequence length="667" mass="73764">MKSVQENCSSSTASEMIDLEDQRKMSVFGRDKNVQVDWKDLTVTAEVKQANAGCCSKQTETKTILSGCTGSAKSGEIMAVMGSSGAGKSTFMNALTHRNVETLTIKGSINVAGAALKDDISKISAYIQQDDHFVGALSVREHLDFHADLRLSKESAQTRKETVDRILKIIGLDEIQNTIIGVPGLNKTISGGEMKRLSIAAEILTDPPIIFADEPTSGLDSHLALTVVKTLKALAANGTTVLCTIHQPSSEIFNEFDSLLLLTMGRTAFCGPPANASSFFAEVGAPVPANFNPADHFIREISKFKDLETGTSDRDTNETRIGQICDKYNDSKYASAMKNELIASNSGDKMKLMIKASKKFRPNPFYAFWKVLMRGMIAQYRDKTLAAIKIVQNLGVALIIGLIYLRPARPVQPYDSNDVFNSNGALFAYVCSFSFNYMFLVVFTFPRMAIILRREYYSGLYQLWTAIMADMLALVPFTILMPLLYAAITYFMVGLNPAAGSFFLQWLTLFQIAFCATGYGYLISALSPSVEAANAIASPLMLPMLIFGGFFLQSDTVPKYFIWIKYLSWFYYGSENLYSAQWENLGYCNTEFSDENTANSVVANADNAKCEEFYGAGTEYFSGDSVLKRFGYEPDNIERNIGIMFALGIGFRFIGYLILSFKYRSKA</sequence>
<reference evidence="11" key="1">
    <citation type="journal article" date="2010" name="Science">
        <title>Plasticity of animal genome architecture unmasked by rapid evolution of a pelagic tunicate.</title>
        <authorList>
            <person name="Denoeud F."/>
            <person name="Henriet S."/>
            <person name="Mungpakdee S."/>
            <person name="Aury J.M."/>
            <person name="Da Silva C."/>
            <person name="Brinkmann H."/>
            <person name="Mikhaleva J."/>
            <person name="Olsen L.C."/>
            <person name="Jubin C."/>
            <person name="Canestro C."/>
            <person name="Bouquet J.M."/>
            <person name="Danks G."/>
            <person name="Poulain J."/>
            <person name="Campsteijn C."/>
            <person name="Adamski M."/>
            <person name="Cross I."/>
            <person name="Yadetie F."/>
            <person name="Muffato M."/>
            <person name="Louis A."/>
            <person name="Butcher S."/>
            <person name="Tsagkogeorga G."/>
            <person name="Konrad A."/>
            <person name="Singh S."/>
            <person name="Jensen M.F."/>
            <person name="Cong E.H."/>
            <person name="Eikeseth-Otteraa H."/>
            <person name="Noel B."/>
            <person name="Anthouard V."/>
            <person name="Porcel B.M."/>
            <person name="Kachouri-Lafond R."/>
            <person name="Nishino A."/>
            <person name="Ugolini M."/>
            <person name="Chourrout P."/>
            <person name="Nishida H."/>
            <person name="Aasland R."/>
            <person name="Huzurbazar S."/>
            <person name="Westhof E."/>
            <person name="Delsuc F."/>
            <person name="Lehrach H."/>
            <person name="Reinhardt R."/>
            <person name="Weissenbach J."/>
            <person name="Roy S.W."/>
            <person name="Artiguenave F."/>
            <person name="Postlethwait J.H."/>
            <person name="Manak J.R."/>
            <person name="Thompson E.M."/>
            <person name="Jaillon O."/>
            <person name="Du Pasquier L."/>
            <person name="Boudinot P."/>
            <person name="Liberles D.A."/>
            <person name="Volff J.N."/>
            <person name="Philippe H."/>
            <person name="Lenhard B."/>
            <person name="Roest Crollius H."/>
            <person name="Wincker P."/>
            <person name="Chourrout D."/>
        </authorList>
    </citation>
    <scope>NUCLEOTIDE SEQUENCE [LARGE SCALE GENOMIC DNA]</scope>
</reference>
<dbReference type="PANTHER" id="PTHR48041">
    <property type="entry name" value="ABC TRANSPORTER G FAMILY MEMBER 28"/>
    <property type="match status" value="1"/>
</dbReference>
<comment type="similarity">
    <text evidence="2">Belongs to the ABC transporter superfamily. ABCG family. Eye pigment precursor importer (TC 3.A.1.204) subfamily.</text>
</comment>
<dbReference type="OrthoDB" id="66620at2759"/>
<dbReference type="CDD" id="cd03213">
    <property type="entry name" value="ABCG_EPDR"/>
    <property type="match status" value="1"/>
</dbReference>
<evidence type="ECO:0000256" key="3">
    <source>
        <dbReference type="ARBA" id="ARBA00022448"/>
    </source>
</evidence>
<dbReference type="PANTHER" id="PTHR48041:SF139">
    <property type="entry name" value="PROTEIN SCARLET"/>
    <property type="match status" value="1"/>
</dbReference>
<dbReference type="InterPro" id="IPR003439">
    <property type="entry name" value="ABC_transporter-like_ATP-bd"/>
</dbReference>
<dbReference type="Gene3D" id="3.40.50.300">
    <property type="entry name" value="P-loop containing nucleotide triphosphate hydrolases"/>
    <property type="match status" value="1"/>
</dbReference>
<evidence type="ECO:0000256" key="6">
    <source>
        <dbReference type="ARBA" id="ARBA00022840"/>
    </source>
</evidence>
<dbReference type="GO" id="GO:0005886">
    <property type="term" value="C:plasma membrane"/>
    <property type="evidence" value="ECO:0007669"/>
    <property type="project" value="TreeGrafter"/>
</dbReference>
<dbReference type="GO" id="GO:0016887">
    <property type="term" value="F:ATP hydrolysis activity"/>
    <property type="evidence" value="ECO:0007669"/>
    <property type="project" value="InterPro"/>
</dbReference>
<dbReference type="GO" id="GO:0140359">
    <property type="term" value="F:ABC-type transporter activity"/>
    <property type="evidence" value="ECO:0007669"/>
    <property type="project" value="InterPro"/>
</dbReference>
<evidence type="ECO:0000256" key="7">
    <source>
        <dbReference type="ARBA" id="ARBA00022989"/>
    </source>
</evidence>
<protein>
    <recommendedName>
        <fullName evidence="10">ABC transporter domain-containing protein</fullName>
    </recommendedName>
</protein>
<keyword evidence="5" id="KW-0547">Nucleotide-binding</keyword>
<dbReference type="Pfam" id="PF19055">
    <property type="entry name" value="ABC2_membrane_7"/>
    <property type="match status" value="1"/>
</dbReference>
<keyword evidence="4 9" id="KW-0812">Transmembrane</keyword>
<comment type="subcellular location">
    <subcellularLocation>
        <location evidence="1">Membrane</location>
        <topology evidence="1">Multi-pass membrane protein</topology>
    </subcellularLocation>
</comment>
<dbReference type="InterPro" id="IPR017871">
    <property type="entry name" value="ABC_transporter-like_CS"/>
</dbReference>
<feature type="transmembrane region" description="Helical" evidence="9">
    <location>
        <begin position="384"/>
        <end position="405"/>
    </location>
</feature>